<feature type="transmembrane region" description="Helical" evidence="1">
    <location>
        <begin position="86"/>
        <end position="105"/>
    </location>
</feature>
<keyword evidence="1" id="KW-0812">Transmembrane</keyword>
<feature type="transmembrane region" description="Helical" evidence="1">
    <location>
        <begin position="35"/>
        <end position="56"/>
    </location>
</feature>
<dbReference type="InterPro" id="IPR008407">
    <property type="entry name" value="Brnchd-chn_aa_trnsp_AzlD"/>
</dbReference>
<evidence type="ECO:0000313" key="3">
    <source>
        <dbReference type="Proteomes" id="UP001229251"/>
    </source>
</evidence>
<dbReference type="AlphaFoldDB" id="A0AAJ1V3I9"/>
<gene>
    <name evidence="2" type="ORF">QP433_05810</name>
</gene>
<dbReference type="RefSeq" id="WP_070610023.1">
    <property type="nucleotide sequence ID" value="NZ_CAUPDI010000032.1"/>
</dbReference>
<name>A0AAJ1V3I9_9LACT</name>
<feature type="transmembrane region" description="Helical" evidence="1">
    <location>
        <begin position="62"/>
        <end position="79"/>
    </location>
</feature>
<feature type="transmembrane region" description="Helical" evidence="1">
    <location>
        <begin position="6"/>
        <end position="28"/>
    </location>
</feature>
<protein>
    <submittedName>
        <fullName evidence="2">AzlD domain-containing protein</fullName>
    </submittedName>
</protein>
<comment type="caution">
    <text evidence="2">The sequence shown here is derived from an EMBL/GenBank/DDBJ whole genome shotgun (WGS) entry which is preliminary data.</text>
</comment>
<keyword evidence="1" id="KW-1133">Transmembrane helix</keyword>
<keyword evidence="1" id="KW-0472">Membrane</keyword>
<evidence type="ECO:0000256" key="1">
    <source>
        <dbReference type="SAM" id="Phobius"/>
    </source>
</evidence>
<dbReference type="Proteomes" id="UP001229251">
    <property type="component" value="Unassembled WGS sequence"/>
</dbReference>
<organism evidence="2 3">
    <name type="scientific">Facklamia hominis</name>
    <dbReference type="NCBI Taxonomy" id="178214"/>
    <lineage>
        <taxon>Bacteria</taxon>
        <taxon>Bacillati</taxon>
        <taxon>Bacillota</taxon>
        <taxon>Bacilli</taxon>
        <taxon>Lactobacillales</taxon>
        <taxon>Aerococcaceae</taxon>
        <taxon>Facklamia</taxon>
    </lineage>
</organism>
<accession>A0AAJ1V3I9</accession>
<dbReference type="PIRSF" id="PIRSF003203">
    <property type="entry name" value="AzlD"/>
    <property type="match status" value="1"/>
</dbReference>
<dbReference type="Pfam" id="PF05437">
    <property type="entry name" value="AzlD"/>
    <property type="match status" value="1"/>
</dbReference>
<proteinExistence type="predicted"/>
<reference evidence="2" key="1">
    <citation type="submission" date="2023-05" db="EMBL/GenBank/DDBJ databases">
        <title>Cataloging the Phylogenetic Diversity of Human Bladder Bacteria.</title>
        <authorList>
            <person name="Du J."/>
        </authorList>
    </citation>
    <scope>NUCLEOTIDE SEQUENCE</scope>
    <source>
        <strain evidence="2">UMB1231</strain>
    </source>
</reference>
<dbReference type="EMBL" id="JASOOE010000010">
    <property type="protein sequence ID" value="MDK7187491.1"/>
    <property type="molecule type" value="Genomic_DNA"/>
</dbReference>
<evidence type="ECO:0000313" key="2">
    <source>
        <dbReference type="EMBL" id="MDK7187491.1"/>
    </source>
</evidence>
<sequence length="106" mass="11949">MFSWHAFILVLIMGVVTAGIRFAPFIVFKKKTPLWVIYLGQVFPYAIMAILFVYSIKDIQFVSHQGLAVLLASISVILLHKWKHSTILSILGGTVIYMILIQTILA</sequence>